<dbReference type="STRING" id="331679.IV81_GL000902"/>
<accession>A0A0R2KUL5</accession>
<dbReference type="PATRIC" id="fig|331679.3.peg.907"/>
<protein>
    <submittedName>
        <fullName evidence="1">Sam-dependent methyltransferase</fullName>
    </submittedName>
</protein>
<dbReference type="InterPro" id="IPR029063">
    <property type="entry name" value="SAM-dependent_MTases_sf"/>
</dbReference>
<gene>
    <name evidence="1" type="ORF">IV81_GL000902</name>
</gene>
<dbReference type="PANTHER" id="PTHR38451:SF1">
    <property type="entry name" value="TRNA (ADENINE(22)-N(1))-METHYLTRANSFERASE"/>
    <property type="match status" value="1"/>
</dbReference>
<dbReference type="PANTHER" id="PTHR38451">
    <property type="entry name" value="TRNA (ADENINE(22)-N(1))-METHYLTRANSFERASE"/>
    <property type="match status" value="1"/>
</dbReference>
<proteinExistence type="predicted"/>
<dbReference type="Gene3D" id="3.40.50.150">
    <property type="entry name" value="Vaccinia Virus protein VP39"/>
    <property type="match status" value="1"/>
</dbReference>
<keyword evidence="1" id="KW-0808">Transferase</keyword>
<name>A0A0R2KUL5_9LACO</name>
<dbReference type="GO" id="GO:0160105">
    <property type="term" value="F:tRNA (adenine(22)-N1)-methyltransferase activity"/>
    <property type="evidence" value="ECO:0007669"/>
    <property type="project" value="InterPro"/>
</dbReference>
<reference evidence="1 2" key="1">
    <citation type="journal article" date="2015" name="Genome Announc.">
        <title>Expanding the biotechnology potential of lactobacilli through comparative genomics of 213 strains and associated genera.</title>
        <authorList>
            <person name="Sun Z."/>
            <person name="Harris H.M."/>
            <person name="McCann A."/>
            <person name="Guo C."/>
            <person name="Argimon S."/>
            <person name="Zhang W."/>
            <person name="Yang X."/>
            <person name="Jeffery I.B."/>
            <person name="Cooney J.C."/>
            <person name="Kagawa T.F."/>
            <person name="Liu W."/>
            <person name="Song Y."/>
            <person name="Salvetti E."/>
            <person name="Wrobel A."/>
            <person name="Rasinkangas P."/>
            <person name="Parkhill J."/>
            <person name="Rea M.C."/>
            <person name="O'Sullivan O."/>
            <person name="Ritari J."/>
            <person name="Douillard F.P."/>
            <person name="Paul Ross R."/>
            <person name="Yang R."/>
            <person name="Briner A.E."/>
            <person name="Felis G.E."/>
            <person name="de Vos W.M."/>
            <person name="Barrangou R."/>
            <person name="Klaenhammer T.R."/>
            <person name="Caufield P.W."/>
            <person name="Cui Y."/>
            <person name="Zhang H."/>
            <person name="O'Toole P.W."/>
        </authorList>
    </citation>
    <scope>NUCLEOTIDE SEQUENCE [LARGE SCALE GENOMIC DNA]</scope>
    <source>
        <strain evidence="1 2">DSM 18001</strain>
    </source>
</reference>
<evidence type="ECO:0000313" key="2">
    <source>
        <dbReference type="Proteomes" id="UP000051859"/>
    </source>
</evidence>
<keyword evidence="1" id="KW-0489">Methyltransferase</keyword>
<dbReference type="Proteomes" id="UP000051859">
    <property type="component" value="Unassembled WGS sequence"/>
</dbReference>
<dbReference type="SUPFAM" id="SSF53335">
    <property type="entry name" value="S-adenosyl-L-methionine-dependent methyltransferases"/>
    <property type="match status" value="1"/>
</dbReference>
<sequence>MNSNNLSPRLKVVAGLVPKGSKVADIGSDHAYLAINLVKRGIAIGGVAGEVAKGPLTNSRNEIIKNAVDTKIDARLGDGLAVIDDADDIDVICIAGMGGLLIRRILDEGLERLKGVTRLVLQPNVGEYELREWLINHNFKITDEEIVAEDFHLYEIIVAEPGQMKLSEQQLIFGPILMNKNNQVYQNKWKKELLRLEKVQKNLESHPRHGEEKLRKTKLQIKRIEEMFDHVSTTIN</sequence>
<comment type="caution">
    <text evidence="1">The sequence shown here is derived from an EMBL/GenBank/DDBJ whole genome shotgun (WGS) entry which is preliminary data.</text>
</comment>
<dbReference type="PIRSF" id="PIRSF018637">
    <property type="entry name" value="TrmK"/>
    <property type="match status" value="1"/>
</dbReference>
<dbReference type="Gene3D" id="1.10.287.1890">
    <property type="match status" value="1"/>
</dbReference>
<evidence type="ECO:0000313" key="1">
    <source>
        <dbReference type="EMBL" id="KRN93179.1"/>
    </source>
</evidence>
<dbReference type="EMBL" id="JQBX01000022">
    <property type="protein sequence ID" value="KRN93179.1"/>
    <property type="molecule type" value="Genomic_DNA"/>
</dbReference>
<dbReference type="AlphaFoldDB" id="A0A0R2KUL5"/>
<dbReference type="Pfam" id="PF04816">
    <property type="entry name" value="TrmK"/>
    <property type="match status" value="1"/>
</dbReference>
<keyword evidence="2" id="KW-1185">Reference proteome</keyword>
<organism evidence="1 2">
    <name type="scientific">Pediococcus stilesii</name>
    <dbReference type="NCBI Taxonomy" id="331679"/>
    <lineage>
        <taxon>Bacteria</taxon>
        <taxon>Bacillati</taxon>
        <taxon>Bacillota</taxon>
        <taxon>Bacilli</taxon>
        <taxon>Lactobacillales</taxon>
        <taxon>Lactobacillaceae</taxon>
        <taxon>Pediococcus</taxon>
    </lineage>
</organism>
<dbReference type="InterPro" id="IPR006901">
    <property type="entry name" value="TrmK"/>
</dbReference>
<dbReference type="GO" id="GO:0032259">
    <property type="term" value="P:methylation"/>
    <property type="evidence" value="ECO:0007669"/>
    <property type="project" value="UniProtKB-KW"/>
</dbReference>
<dbReference type="RefSeq" id="WP_057804122.1">
    <property type="nucleotide sequence ID" value="NZ_JQBX01000022.1"/>
</dbReference>